<name>A0AAW6U5S4_9BACT</name>
<accession>A0AAW6U5S4</accession>
<organism evidence="4 5">
    <name type="scientific">Anaerobaca lacustris</name>
    <dbReference type="NCBI Taxonomy" id="3044600"/>
    <lineage>
        <taxon>Bacteria</taxon>
        <taxon>Pseudomonadati</taxon>
        <taxon>Planctomycetota</taxon>
        <taxon>Phycisphaerae</taxon>
        <taxon>Sedimentisphaerales</taxon>
        <taxon>Anaerobacaceae</taxon>
        <taxon>Anaerobaca</taxon>
    </lineage>
</organism>
<dbReference type="RefSeq" id="WP_349246858.1">
    <property type="nucleotide sequence ID" value="NZ_JASCXX010000036.1"/>
</dbReference>
<evidence type="ECO:0000313" key="5">
    <source>
        <dbReference type="Proteomes" id="UP001431776"/>
    </source>
</evidence>
<feature type="compositionally biased region" description="Basic and acidic residues" evidence="2">
    <location>
        <begin position="232"/>
        <end position="241"/>
    </location>
</feature>
<dbReference type="InterPro" id="IPR013762">
    <property type="entry name" value="Integrase-like_cat_sf"/>
</dbReference>
<comment type="caution">
    <text evidence="4">The sequence shown here is derived from an EMBL/GenBank/DDBJ whole genome shotgun (WGS) entry which is preliminary data.</text>
</comment>
<dbReference type="PROSITE" id="PS51898">
    <property type="entry name" value="TYR_RECOMBINASE"/>
    <property type="match status" value="1"/>
</dbReference>
<keyword evidence="1" id="KW-0233">DNA recombination</keyword>
<dbReference type="GO" id="GO:0015074">
    <property type="term" value="P:DNA integration"/>
    <property type="evidence" value="ECO:0007669"/>
    <property type="project" value="InterPro"/>
</dbReference>
<evidence type="ECO:0000256" key="1">
    <source>
        <dbReference type="ARBA" id="ARBA00023172"/>
    </source>
</evidence>
<feature type="domain" description="Tyr recombinase" evidence="3">
    <location>
        <begin position="31"/>
        <end position="231"/>
    </location>
</feature>
<dbReference type="CDD" id="cd00397">
    <property type="entry name" value="DNA_BRE_C"/>
    <property type="match status" value="1"/>
</dbReference>
<dbReference type="AlphaFoldDB" id="A0AAW6U5S4"/>
<dbReference type="Pfam" id="PF00589">
    <property type="entry name" value="Phage_integrase"/>
    <property type="match status" value="1"/>
</dbReference>
<dbReference type="InterPro" id="IPR002104">
    <property type="entry name" value="Integrase_catalytic"/>
</dbReference>
<dbReference type="InterPro" id="IPR011010">
    <property type="entry name" value="DNA_brk_join_enz"/>
</dbReference>
<dbReference type="Gene3D" id="1.10.443.10">
    <property type="entry name" value="Intergrase catalytic core"/>
    <property type="match status" value="1"/>
</dbReference>
<dbReference type="GO" id="GO:0003677">
    <property type="term" value="F:DNA binding"/>
    <property type="evidence" value="ECO:0007669"/>
    <property type="project" value="InterPro"/>
</dbReference>
<evidence type="ECO:0000259" key="3">
    <source>
        <dbReference type="PROSITE" id="PS51898"/>
    </source>
</evidence>
<sequence length="247" mass="29224">METIRPNEPAAVRHNARRQSRRAKRYERFGEIIRYLTQDELQQFFDSVDQYHHKLMFQVIYELGCRVGEFVRIQIKHVHFSRSTVFFPAENTKTRHPRVSYLPRGLTNELKSLLRYKGLMNKRDEKVLKADAYLFHPGKRWNTPYTENRIRQIFQHYVTKAGLQQVYGKDRHGRDLKMFTVHSLRHSHLMHYVVDRGVPLPVVQKQVGHRSLKTTSVYLAPSTEKMAQAYSEARKSDDGRRPQAAYA</sequence>
<proteinExistence type="predicted"/>
<dbReference type="InterPro" id="IPR050090">
    <property type="entry name" value="Tyrosine_recombinase_XerCD"/>
</dbReference>
<gene>
    <name evidence="4" type="ORF">QJ522_20480</name>
</gene>
<protein>
    <submittedName>
        <fullName evidence="4">Site-specific integrase</fullName>
    </submittedName>
</protein>
<dbReference type="SUPFAM" id="SSF56349">
    <property type="entry name" value="DNA breaking-rejoining enzymes"/>
    <property type="match status" value="1"/>
</dbReference>
<dbReference type="Proteomes" id="UP001431776">
    <property type="component" value="Unassembled WGS sequence"/>
</dbReference>
<dbReference type="EMBL" id="JASCXX010000036">
    <property type="protein sequence ID" value="MDI6451451.1"/>
    <property type="molecule type" value="Genomic_DNA"/>
</dbReference>
<evidence type="ECO:0000256" key="2">
    <source>
        <dbReference type="SAM" id="MobiDB-lite"/>
    </source>
</evidence>
<keyword evidence="5" id="KW-1185">Reference proteome</keyword>
<dbReference type="PANTHER" id="PTHR30349:SF64">
    <property type="entry name" value="PROPHAGE INTEGRASE INTD-RELATED"/>
    <property type="match status" value="1"/>
</dbReference>
<dbReference type="GO" id="GO:0006310">
    <property type="term" value="P:DNA recombination"/>
    <property type="evidence" value="ECO:0007669"/>
    <property type="project" value="UniProtKB-KW"/>
</dbReference>
<dbReference type="PANTHER" id="PTHR30349">
    <property type="entry name" value="PHAGE INTEGRASE-RELATED"/>
    <property type="match status" value="1"/>
</dbReference>
<feature type="region of interest" description="Disordered" evidence="2">
    <location>
        <begin position="228"/>
        <end position="247"/>
    </location>
</feature>
<evidence type="ECO:0000313" key="4">
    <source>
        <dbReference type="EMBL" id="MDI6451451.1"/>
    </source>
</evidence>
<reference evidence="4" key="1">
    <citation type="submission" date="2023-05" db="EMBL/GenBank/DDBJ databases">
        <title>Anaerotaeda fermentans gen. nov., sp. nov., a novel anaerobic planctomycete of the new family within the order Sedimentisphaerales isolated from Taman Peninsula, Russia.</title>
        <authorList>
            <person name="Khomyakova M.A."/>
            <person name="Merkel A.Y."/>
            <person name="Slobodkin A.I."/>
        </authorList>
    </citation>
    <scope>NUCLEOTIDE SEQUENCE</scope>
    <source>
        <strain evidence="4">M17dextr</strain>
    </source>
</reference>